<evidence type="ECO:0000313" key="2">
    <source>
        <dbReference type="Proteomes" id="UP000000486"/>
    </source>
</evidence>
<accession>A0A0E0UVA8</accession>
<name>A0A0E0UVA8_LISMM</name>
<proteinExistence type="predicted"/>
<dbReference type="HOGENOM" id="CLU_2356345_0_0_9"/>
<dbReference type="RefSeq" id="WP_003736049.1">
    <property type="nucleotide sequence ID" value="NC_017537.1"/>
</dbReference>
<dbReference type="KEGG" id="lmq:LMM7_0900"/>
<dbReference type="AlphaFoldDB" id="A0A0E0UVA8"/>
<dbReference type="Proteomes" id="UP000000486">
    <property type="component" value="Chromosome"/>
</dbReference>
<protein>
    <submittedName>
        <fullName evidence="1">Uncharacterized protein</fullName>
    </submittedName>
</protein>
<dbReference type="EMBL" id="CP002816">
    <property type="protein sequence ID" value="AEH91905.1"/>
    <property type="molecule type" value="Genomic_DNA"/>
</dbReference>
<organism evidence="1 2">
    <name type="scientific">Listeria monocytogenes serotype 4a (strain M7)</name>
    <dbReference type="NCBI Taxonomy" id="1030009"/>
    <lineage>
        <taxon>Bacteria</taxon>
        <taxon>Bacillati</taxon>
        <taxon>Bacillota</taxon>
        <taxon>Bacilli</taxon>
        <taxon>Bacillales</taxon>
        <taxon>Listeriaceae</taxon>
        <taxon>Listeria</taxon>
    </lineage>
</organism>
<gene>
    <name evidence="1" type="ordered locus">LMM7_0900</name>
</gene>
<reference evidence="1 2" key="1">
    <citation type="journal article" date="2011" name="J. Bacteriol.">
        <title>Genome sequence of the nonpathogenic Listeria monocytogenes serovar 4a strain M7.</title>
        <authorList>
            <person name="Chen J."/>
            <person name="Xia Y."/>
            <person name="Cheng C."/>
            <person name="Fang C."/>
            <person name="Shan Y."/>
            <person name="Jin G."/>
            <person name="Fang W."/>
        </authorList>
    </citation>
    <scope>NUCLEOTIDE SEQUENCE [LARGE SCALE GENOMIC DNA]</scope>
    <source>
        <strain evidence="1 2">M7</strain>
    </source>
</reference>
<evidence type="ECO:0000313" key="1">
    <source>
        <dbReference type="EMBL" id="AEH91905.1"/>
    </source>
</evidence>
<sequence length="96" mass="10759">MSEIKVDYKTFASESAKLEQAITQFEPFTARFTAETVPRLDGFNSDFIESLRGTLTNMADDTGPELLATIKTFSQKVQVLTNEFETLDEELANQGE</sequence>
<dbReference type="PATRIC" id="fig|1030009.3.peg.887"/>